<dbReference type="PANTHER" id="PTHR45661:SF3">
    <property type="entry name" value="IG-LIKE DOMAIN-CONTAINING PROTEIN"/>
    <property type="match status" value="1"/>
</dbReference>
<dbReference type="PANTHER" id="PTHR45661">
    <property type="entry name" value="SURFACE ANTIGEN"/>
    <property type="match status" value="1"/>
</dbReference>
<organism evidence="3 4">
    <name type="scientific">Bacteroides uniformis</name>
    <dbReference type="NCBI Taxonomy" id="820"/>
    <lineage>
        <taxon>Bacteria</taxon>
        <taxon>Pseudomonadati</taxon>
        <taxon>Bacteroidota</taxon>
        <taxon>Bacteroidia</taxon>
        <taxon>Bacteroidales</taxon>
        <taxon>Bacteroidaceae</taxon>
        <taxon>Bacteroides</taxon>
    </lineage>
</organism>
<sequence>MKTRNHLRRTLLLPTLLLALLPPCACTDDICPDTAPLPGADSEATASLIGQPIQIGCIATSVEQQSPMAGEGGGQTRADGTTGTPATETGFPKVGTTITVFMTVPVRSSSAADGSSAEVRYSHANYTCTSVSTDGGTQAVTSATWQPTDPANLLRWEKDAAAYYFAAISPAIEMQPLEALTYTGSDGNSGGSYALQTGEAFTFQLPQAFTPENYAYWEQLRTSGLAVRIPQPTADPIPLQMQRALVKVDIFSTASAAVLLKAPAKAVFCAYTGGVTALREAPIVSNSTDGIHSYLFVDKLTDTRSVTTLSRDGAAVHRALMIPTYHQYSPDYLPPNGPTCSEAGGNGTLSFLTDKVYSAGGSIGSSSETGSVTGGTTGNRFYLPGKYLQVSDGSTDIKGTAPENILLLDGTEASYNAVKSRLEAINAAGSSSPPTLVSKLFISGSVPEGMDQSELLGLLGSSHNYVQNLYMEPVKEVPTNWYLFTNGNSTLQSINLPQATKIGYNAFNKCTGLTSINLPQVTKIGYNTLQGCTGLTSIDLSQVTKIGNGTFVNCTSLTNIDLSQATDIGENAFWNCTALTSIDLPQVTDIGVSAFWSCTGLTSIDLPQAIGIGERAFQDCTALASIDLPKVTNIGIGAFVGCGKLASIYLPQVTDIREDAFFGCTGLKSIVLSGTGTENSFALPTYDTQNGLGNYNFSPENLFLTGVTALEDDQITQCRTWGKMTWANIYYNYKGSPSLAEATITELTNPENYTKVTDK</sequence>
<dbReference type="Proteomes" id="UP000095788">
    <property type="component" value="Unassembled WGS sequence"/>
</dbReference>
<evidence type="ECO:0000256" key="1">
    <source>
        <dbReference type="SAM" id="MobiDB-lite"/>
    </source>
</evidence>
<feature type="chain" id="PRO_5008035116" evidence="2">
    <location>
        <begin position="28"/>
        <end position="759"/>
    </location>
</feature>
<evidence type="ECO:0000256" key="2">
    <source>
        <dbReference type="SAM" id="SignalP"/>
    </source>
</evidence>
<accession>A0A174UQC8</accession>
<evidence type="ECO:0000313" key="3">
    <source>
        <dbReference type="EMBL" id="CUQ24684.1"/>
    </source>
</evidence>
<dbReference type="AlphaFoldDB" id="A0A174UQC8"/>
<name>A0A174UQC8_BACUN</name>
<dbReference type="Pfam" id="PF13306">
    <property type="entry name" value="LRR_5"/>
    <property type="match status" value="1"/>
</dbReference>
<feature type="signal peptide" evidence="2">
    <location>
        <begin position="1"/>
        <end position="27"/>
    </location>
</feature>
<dbReference type="InterPro" id="IPR053139">
    <property type="entry name" value="Surface_bspA-like"/>
</dbReference>
<dbReference type="InterPro" id="IPR032675">
    <property type="entry name" value="LRR_dom_sf"/>
</dbReference>
<gene>
    <name evidence="3" type="ORF">ERS852554_03610</name>
</gene>
<evidence type="ECO:0000313" key="4">
    <source>
        <dbReference type="Proteomes" id="UP000095788"/>
    </source>
</evidence>
<dbReference type="EMBL" id="CZBF01000007">
    <property type="protein sequence ID" value="CUQ24684.1"/>
    <property type="molecule type" value="Genomic_DNA"/>
</dbReference>
<feature type="compositionally biased region" description="Polar residues" evidence="1">
    <location>
        <begin position="78"/>
        <end position="87"/>
    </location>
</feature>
<dbReference type="Gene3D" id="3.80.10.10">
    <property type="entry name" value="Ribonuclease Inhibitor"/>
    <property type="match status" value="2"/>
</dbReference>
<proteinExistence type="predicted"/>
<keyword evidence="2" id="KW-0732">Signal</keyword>
<reference evidence="3 4" key="1">
    <citation type="submission" date="2015-09" db="EMBL/GenBank/DDBJ databases">
        <authorList>
            <consortium name="Pathogen Informatics"/>
        </authorList>
    </citation>
    <scope>NUCLEOTIDE SEQUENCE [LARGE SCALE GENOMIC DNA]</scope>
    <source>
        <strain evidence="3 4">2789STDY5834942</strain>
    </source>
</reference>
<feature type="region of interest" description="Disordered" evidence="1">
    <location>
        <begin position="65"/>
        <end position="90"/>
    </location>
</feature>
<dbReference type="RefSeq" id="WP_057282086.1">
    <property type="nucleotide sequence ID" value="NZ_CZBF01000007.1"/>
</dbReference>
<protein>
    <submittedName>
        <fullName evidence="3">Bacterial surface protein</fullName>
    </submittedName>
</protein>
<dbReference type="SUPFAM" id="SSF52058">
    <property type="entry name" value="L domain-like"/>
    <property type="match status" value="1"/>
</dbReference>
<dbReference type="InterPro" id="IPR026906">
    <property type="entry name" value="LRR_5"/>
</dbReference>